<feature type="region of interest" description="Disordered" evidence="1">
    <location>
        <begin position="342"/>
        <end position="378"/>
    </location>
</feature>
<feature type="compositionally biased region" description="Low complexity" evidence="1">
    <location>
        <begin position="689"/>
        <end position="711"/>
    </location>
</feature>
<organism evidence="2">
    <name type="scientific">Ditylum brightwellii</name>
    <dbReference type="NCBI Taxonomy" id="49249"/>
    <lineage>
        <taxon>Eukaryota</taxon>
        <taxon>Sar</taxon>
        <taxon>Stramenopiles</taxon>
        <taxon>Ochrophyta</taxon>
        <taxon>Bacillariophyta</taxon>
        <taxon>Mediophyceae</taxon>
        <taxon>Lithodesmiophycidae</taxon>
        <taxon>Lithodesmiales</taxon>
        <taxon>Lithodesmiaceae</taxon>
        <taxon>Ditylum</taxon>
    </lineage>
</organism>
<sequence>MMSNLFALHPSASFDADQDIHLNMYLGVDSCMDLIDPDFNFDMNLDSNMPGEDVLPLCLPQLPHDFPHDPPPLDQVYMPFITLSLVIFLGAEPLQFFNAFVDFTHFTVVPFCSLPLLIFYQPSPLASPVQPHHIVLSPTSSNRNLVMRPSPCQASSSKTSPVSCLARAMNRTATALKRKRRQDDNSKVFAPIIKKKRKCSPQCPPQPSSPDALSAVNVMTINPTVRGIAESARVLLSSTQSVASSLESPQSDNNSGILSFPTETVYALCCGISIPPRNCNAPDLSAECAPTSVLGQLLCLKGRQKELTSEISVDSNDPPLLYLHHSTQAERFAHFTRPKTFVLRPPSESSSSSDSTSQKTTTLSGTPEGALPDVEASTKTKLTAVTFSESREVYRRLTDAFWPGPLVIYVRSAGKTIAMHPNSTETTAPSSSSEKPVLPEKLLLHAKPITAIPPSQGQEEKNQGPQYIGLRCPSHPLARKILAEAYYGSQSDSSSSVKRKRSKRRARNVAIVGFSASPSLQPTKEVACSTPSAPPTRAGEVCARLLSFNSSNVFPRASSPPSLVAKPSHTPPSKPRPATVHVLNGEAKREIFSVPTCQFGSVCPVSILIDDEHHTVHVLKVRSQLTPTASSSFVSPVSKNDQSNSNHTSVDITQPHPHDDITVEMVRRALLRPSPISVVSGGRKESSDGGRSSSVGSSGSLGYSSCSSAGATTTVGTGARLVTAILRKWKVVSEGVAGSEAKNV</sequence>
<feature type="compositionally biased region" description="Low complexity" evidence="1">
    <location>
        <begin position="347"/>
        <end position="364"/>
    </location>
</feature>
<proteinExistence type="predicted"/>
<feature type="region of interest" description="Disordered" evidence="1">
    <location>
        <begin position="674"/>
        <end position="711"/>
    </location>
</feature>
<feature type="compositionally biased region" description="Polar residues" evidence="1">
    <location>
        <begin position="630"/>
        <end position="652"/>
    </location>
</feature>
<feature type="region of interest" description="Disordered" evidence="1">
    <location>
        <begin position="555"/>
        <end position="578"/>
    </location>
</feature>
<evidence type="ECO:0000313" key="2">
    <source>
        <dbReference type="EMBL" id="CAD9317348.1"/>
    </source>
</evidence>
<reference evidence="2" key="1">
    <citation type="submission" date="2021-01" db="EMBL/GenBank/DDBJ databases">
        <authorList>
            <person name="Corre E."/>
            <person name="Pelletier E."/>
            <person name="Niang G."/>
            <person name="Scheremetjew M."/>
            <person name="Finn R."/>
            <person name="Kale V."/>
            <person name="Holt S."/>
            <person name="Cochrane G."/>
            <person name="Meng A."/>
            <person name="Brown T."/>
            <person name="Cohen L."/>
        </authorList>
    </citation>
    <scope>NUCLEOTIDE SEQUENCE</scope>
    <source>
        <strain evidence="2">Pop2</strain>
    </source>
</reference>
<gene>
    <name evidence="2" type="ORF">DBRI1063_LOCUS3756</name>
</gene>
<accession>A0A7S1YRY8</accession>
<name>A0A7S1YRY8_9STRA</name>
<protein>
    <submittedName>
        <fullName evidence="2">Uncharacterized protein</fullName>
    </submittedName>
</protein>
<dbReference type="EMBL" id="HBGN01005808">
    <property type="protein sequence ID" value="CAD9317348.1"/>
    <property type="molecule type" value="Transcribed_RNA"/>
</dbReference>
<dbReference type="AlphaFoldDB" id="A0A7S1YRY8"/>
<evidence type="ECO:0000256" key="1">
    <source>
        <dbReference type="SAM" id="MobiDB-lite"/>
    </source>
</evidence>
<feature type="region of interest" description="Disordered" evidence="1">
    <location>
        <begin position="630"/>
        <end position="659"/>
    </location>
</feature>